<sequence length="105" mass="10415">MAVTSKNLARAAASLTTTTVLYTVPASTTTVVTNIAVTNTAASAGTFTLACGPSAGQVALHTTTAIAANTTVYIDCKLVLSATNTFTGGASATTINFNINGVEIA</sequence>
<evidence type="ECO:0000313" key="2">
    <source>
        <dbReference type="EMBL" id="CAB4220388.1"/>
    </source>
</evidence>
<evidence type="ECO:0000313" key="1">
    <source>
        <dbReference type="EMBL" id="CAB4178744.1"/>
    </source>
</evidence>
<proteinExistence type="predicted"/>
<name>A0A6J5SY62_9CAUD</name>
<dbReference type="EMBL" id="LR796981">
    <property type="protein sequence ID" value="CAB4178744.1"/>
    <property type="molecule type" value="Genomic_DNA"/>
</dbReference>
<dbReference type="EMBL" id="LR797501">
    <property type="protein sequence ID" value="CAB4220388.1"/>
    <property type="molecule type" value="Genomic_DNA"/>
</dbReference>
<accession>A0A6J5SY62</accession>
<organism evidence="2">
    <name type="scientific">uncultured Caudovirales phage</name>
    <dbReference type="NCBI Taxonomy" id="2100421"/>
    <lineage>
        <taxon>Viruses</taxon>
        <taxon>Duplodnaviria</taxon>
        <taxon>Heunggongvirae</taxon>
        <taxon>Uroviricota</taxon>
        <taxon>Caudoviricetes</taxon>
        <taxon>Peduoviridae</taxon>
        <taxon>Maltschvirus</taxon>
        <taxon>Maltschvirus maltsch</taxon>
    </lineage>
</organism>
<protein>
    <submittedName>
        <fullName evidence="2">Uncharacterized protein</fullName>
    </submittedName>
</protein>
<gene>
    <name evidence="1" type="ORF">UFOVP1033_10</name>
    <name evidence="2" type="ORF">UFOVP1631_10</name>
</gene>
<reference evidence="2" key="1">
    <citation type="submission" date="2020-05" db="EMBL/GenBank/DDBJ databases">
        <authorList>
            <person name="Chiriac C."/>
            <person name="Salcher M."/>
            <person name="Ghai R."/>
            <person name="Kavagutti S V."/>
        </authorList>
    </citation>
    <scope>NUCLEOTIDE SEQUENCE</scope>
</reference>